<dbReference type="AlphaFoldDB" id="Q95JU5"/>
<dbReference type="Pfam" id="PF16209">
    <property type="entry name" value="PhoLip_ATPase_N"/>
    <property type="match status" value="1"/>
</dbReference>
<organism evidence="4">
    <name type="scientific">Macaca fascicularis</name>
    <name type="common">Crab-eating macaque</name>
    <name type="synonym">Cynomolgus monkey</name>
    <dbReference type="NCBI Taxonomy" id="9541"/>
    <lineage>
        <taxon>Eukaryota</taxon>
        <taxon>Metazoa</taxon>
        <taxon>Chordata</taxon>
        <taxon>Craniata</taxon>
        <taxon>Vertebrata</taxon>
        <taxon>Euteleostomi</taxon>
        <taxon>Mammalia</taxon>
        <taxon>Eutheria</taxon>
        <taxon>Euarchontoglires</taxon>
        <taxon>Primates</taxon>
        <taxon>Haplorrhini</taxon>
        <taxon>Catarrhini</taxon>
        <taxon>Cercopithecidae</taxon>
        <taxon>Cercopithecinae</taxon>
        <taxon>Macaca</taxon>
    </lineage>
</organism>
<dbReference type="GO" id="GO:0140326">
    <property type="term" value="F:ATPase-coupled intramembrane lipid transporter activity"/>
    <property type="evidence" value="ECO:0007669"/>
    <property type="project" value="TreeGrafter"/>
</dbReference>
<dbReference type="EMBL" id="AB070083">
    <property type="protein sequence ID" value="BAB63028.1"/>
    <property type="molecule type" value="mRNA"/>
</dbReference>
<dbReference type="InterPro" id="IPR032631">
    <property type="entry name" value="P-type_ATPase_N"/>
</dbReference>
<evidence type="ECO:0000313" key="4">
    <source>
        <dbReference type="EMBL" id="BAB63028.1"/>
    </source>
</evidence>
<dbReference type="Gene3D" id="2.70.150.10">
    <property type="entry name" value="Calcium-transporting ATPase, cytoplasmic transduction domain A"/>
    <property type="match status" value="1"/>
</dbReference>
<dbReference type="PANTHER" id="PTHR24092">
    <property type="entry name" value="PROBABLE PHOSPHOLIPID-TRANSPORTING ATPASE"/>
    <property type="match status" value="1"/>
</dbReference>
<proteinExistence type="evidence at transcript level"/>
<dbReference type="GO" id="GO:0045332">
    <property type="term" value="P:phospholipid translocation"/>
    <property type="evidence" value="ECO:0007669"/>
    <property type="project" value="TreeGrafter"/>
</dbReference>
<dbReference type="SUPFAM" id="SSF81653">
    <property type="entry name" value="Calcium ATPase, transduction domain A"/>
    <property type="match status" value="1"/>
</dbReference>
<name>Q95JU5_MACFA</name>
<feature type="compositionally biased region" description="Polar residues" evidence="2">
    <location>
        <begin position="569"/>
        <end position="578"/>
    </location>
</feature>
<dbReference type="PANTHER" id="PTHR24092:SF78">
    <property type="entry name" value="PHOSPHOLIPID-TRANSPORTING ATPASE IK"/>
    <property type="match status" value="1"/>
</dbReference>
<dbReference type="GO" id="GO:0005802">
    <property type="term" value="C:trans-Golgi network"/>
    <property type="evidence" value="ECO:0007669"/>
    <property type="project" value="TreeGrafter"/>
</dbReference>
<feature type="compositionally biased region" description="Basic and acidic residues" evidence="2">
    <location>
        <begin position="471"/>
        <end position="490"/>
    </location>
</feature>
<feature type="compositionally biased region" description="Low complexity" evidence="2">
    <location>
        <begin position="603"/>
        <end position="617"/>
    </location>
</feature>
<comment type="subcellular location">
    <subcellularLocation>
        <location evidence="1">Membrane</location>
        <topology evidence="1">Multi-pass membrane protein</topology>
    </subcellularLocation>
</comment>
<feature type="region of interest" description="Disordered" evidence="2">
    <location>
        <begin position="446"/>
        <end position="625"/>
    </location>
</feature>
<dbReference type="InterPro" id="IPR008250">
    <property type="entry name" value="ATPase_P-typ_transduc_dom_A_sf"/>
</dbReference>
<dbReference type="InterPro" id="IPR023298">
    <property type="entry name" value="ATPase_P-typ_TM_dom_sf"/>
</dbReference>
<evidence type="ECO:0000256" key="1">
    <source>
        <dbReference type="ARBA" id="ARBA00004141"/>
    </source>
</evidence>
<dbReference type="GO" id="GO:0007030">
    <property type="term" value="P:Golgi organization"/>
    <property type="evidence" value="ECO:0007669"/>
    <property type="project" value="TreeGrafter"/>
</dbReference>
<dbReference type="SUPFAM" id="SSF81665">
    <property type="entry name" value="Calcium ATPase, transmembrane domain M"/>
    <property type="match status" value="1"/>
</dbReference>
<evidence type="ECO:0000256" key="2">
    <source>
        <dbReference type="SAM" id="MobiDB-lite"/>
    </source>
</evidence>
<dbReference type="GO" id="GO:0005886">
    <property type="term" value="C:plasma membrane"/>
    <property type="evidence" value="ECO:0007669"/>
    <property type="project" value="TreeGrafter"/>
</dbReference>
<protein>
    <recommendedName>
        <fullName evidence="3">P-type ATPase N-terminal domain-containing protein</fullName>
    </recommendedName>
</protein>
<feature type="compositionally biased region" description="Low complexity" evidence="2">
    <location>
        <begin position="491"/>
        <end position="517"/>
    </location>
</feature>
<accession>Q95JU5</accession>
<evidence type="ECO:0000259" key="3">
    <source>
        <dbReference type="Pfam" id="PF16209"/>
    </source>
</evidence>
<feature type="domain" description="P-type ATPase N-terminal" evidence="3">
    <location>
        <begin position="24"/>
        <end position="99"/>
    </location>
</feature>
<reference evidence="4" key="1">
    <citation type="journal article" date="2002" name="BMC Genomics">
        <title>Cynomolgus monkey testicular cDNAs for discovery of novel human genes in the human genome sequence.</title>
        <authorList>
            <person name="Osada N."/>
            <person name="Hida M."/>
            <person name="Kusuda J."/>
            <person name="Tanuma R."/>
            <person name="Hirata M."/>
            <person name="Suto Y."/>
            <person name="Hirai M."/>
            <person name="Terao K."/>
            <person name="Sugano S."/>
            <person name="Hashimoto K."/>
        </authorList>
    </citation>
    <scope>NUCLEOTIDE SEQUENCE</scope>
    <source>
        <tissue evidence="4">Testis</tissue>
    </source>
</reference>
<sequence>MGSLAQREDLQDDSDKNSAFTWEVQANNRTYNAQFKEKVFLCWQKKKYKTNVIRTAKYNFFSFLPLNLYEQLHRVSNLYFLLIIILQSIPDISTLPWFSLGAPMVCLLFIRATRDLVDDIGRHKSDRTVNNRPCQILMGKSFKRKKWQNLCVGDVVCLHKDNIVPADMLLLASTEPSSLCYVETVDIDGETNLKFRQALMVTHKELTSVKKMASFQGTVTCEAPNSRLHHFVGCLEWNDKKYSLDIGNLLLRGCRIRNTDTCYGMVIYAGFDTKIMKNCGKIHLKRTKLDVLMNKLVVVIFISVEEGPSEEIFAVEPLPHLYRESRTRRSSYAFSHREGYADLITQGTILRRGPGVSSVIASESIDPSDEEAFSSPKESHWHLRKMSFLGKKKRQSQGQMSFLEAQHFPTSSSSFSMDRQSALYSENQLALPRYVLTGTHRLSGSFQEQLPRVQERPLSPKQRPSSPEKLPLTKERSYSHLEKPPLHRESQLSSSESQPQPPGSQSLLSGQLTLESQPDSSEEKSAFSKPSAPLWKSWQKEPLTPKEGMVPLPDKTHESQVETLPPSLAESSTSTSEQPMEVEPWPVEKQSSSSMEWLLVPGEEQPSLPPEEQSLPSAGGTRGQQ</sequence>